<gene>
    <name evidence="1" type="ORF">BGO89_06740</name>
</gene>
<sequence>MLRPVKTWLLKGKPPEGITYLKNVGGREGINVVSTTIRNGRGNVLWNTRPFDTTDLFDWRGIDGATTIRELDYDGIPPLEYINERGVVWQCGKDQPLSFVPIDTIAYDSCIQRLGPSADIDGDGFLDAVTLDHRYDNGRMMSIVMGGPKAGKGCARVANIEKVGYRTYRHVRAFFRSMAGTWRLIQYEKDSYDYISWLIIYDLNIVRYDNWLWVHAVARDSLHSSVLSSTDHGDFGEAFCITDTAARREWLIMSHREAPSAPYIIKRFDITKGRFVLAEQLPEDVYVMGVGPTQNLGYSLGTDRPVIFMNRYLCYADNLHKPFARWKVSEDDPKYSGYGYPTVIDDQTGDGWPDLLGTSSVWTSTTGGWDSCAIILYSIDPAVSVHEDDTPALTTSSARLMGDALELTLAEPALVSAYIVGVTGESSLLVSRQHPAGTTRIDLASYLWAYPRGVYVVRVRIGDAFHTVKLIR</sequence>
<proteinExistence type="predicted"/>
<dbReference type="AlphaFoldDB" id="A0A1M3KYS6"/>
<evidence type="ECO:0000313" key="2">
    <source>
        <dbReference type="Proteomes" id="UP000184233"/>
    </source>
</evidence>
<dbReference type="EMBL" id="MKVH01000021">
    <property type="protein sequence ID" value="OJX57662.1"/>
    <property type="molecule type" value="Genomic_DNA"/>
</dbReference>
<organism evidence="1 2">
    <name type="scientific">Candidatus Kapaibacterium thiocyanatum</name>
    <dbReference type="NCBI Taxonomy" id="1895771"/>
    <lineage>
        <taxon>Bacteria</taxon>
        <taxon>Pseudomonadati</taxon>
        <taxon>Candidatus Kapaibacteriota</taxon>
        <taxon>Candidatus Kapaibacteriia</taxon>
        <taxon>Candidatus Kapaibacteriales</taxon>
        <taxon>Candidatus Kapaibacteriaceae</taxon>
        <taxon>Candidatus Kapaibacterium</taxon>
    </lineage>
</organism>
<comment type="caution">
    <text evidence="1">The sequence shown here is derived from an EMBL/GenBank/DDBJ whole genome shotgun (WGS) entry which is preliminary data.</text>
</comment>
<evidence type="ECO:0000313" key="1">
    <source>
        <dbReference type="EMBL" id="OJX57662.1"/>
    </source>
</evidence>
<dbReference type="Proteomes" id="UP000184233">
    <property type="component" value="Unassembled WGS sequence"/>
</dbReference>
<accession>A0A1M3KYS6</accession>
<protein>
    <submittedName>
        <fullName evidence="1">Uncharacterized protein</fullName>
    </submittedName>
</protein>
<name>A0A1M3KYS6_9BACT</name>
<reference evidence="1 2" key="1">
    <citation type="submission" date="2016-09" db="EMBL/GenBank/DDBJ databases">
        <title>Genome-resolved meta-omics ties microbial dynamics to process performance in biotechnology for thiocyanate degradation.</title>
        <authorList>
            <person name="Kantor R.S."/>
            <person name="Huddy R.J."/>
            <person name="Iyer R."/>
            <person name="Thomas B.C."/>
            <person name="Brown C.T."/>
            <person name="Anantharaman K."/>
            <person name="Tringe S."/>
            <person name="Hettich R.L."/>
            <person name="Harrison S.T."/>
            <person name="Banfield J.F."/>
        </authorList>
    </citation>
    <scope>NUCLEOTIDE SEQUENCE [LARGE SCALE GENOMIC DNA]</scope>
    <source>
        <strain evidence="1">59-99</strain>
    </source>
</reference>